<proteinExistence type="predicted"/>
<sequence length="119" mass="13711">AAHGRRTVNSGLWISDDINFKEWLEIFQTDLPARRHICLPDDEEFFNKTDDDNEVEEEEEILDVIDVTGETPESSQLSKTNSKNPISHPISQYNPRIKEVKNRSSPKEHHRQNATPGTE</sequence>
<dbReference type="EMBL" id="KL648052">
    <property type="protein sequence ID" value="KEY72643.1"/>
    <property type="molecule type" value="Genomic_DNA"/>
</dbReference>
<feature type="region of interest" description="Disordered" evidence="1">
    <location>
        <begin position="66"/>
        <end position="119"/>
    </location>
</feature>
<gene>
    <name evidence="2" type="ORF">S7711_11542</name>
</gene>
<feature type="non-terminal residue" evidence="2">
    <location>
        <position position="1"/>
    </location>
</feature>
<protein>
    <submittedName>
        <fullName evidence="2">Uncharacterized protein</fullName>
    </submittedName>
</protein>
<keyword evidence="3" id="KW-1185">Reference proteome</keyword>
<evidence type="ECO:0000313" key="2">
    <source>
        <dbReference type="EMBL" id="KEY72643.1"/>
    </source>
</evidence>
<evidence type="ECO:0000313" key="3">
    <source>
        <dbReference type="Proteomes" id="UP000028045"/>
    </source>
</evidence>
<feature type="compositionally biased region" description="Basic and acidic residues" evidence="1">
    <location>
        <begin position="96"/>
        <end position="107"/>
    </location>
</feature>
<reference evidence="2 3" key="1">
    <citation type="journal article" date="2014" name="BMC Genomics">
        <title>Comparative genome sequencing reveals chemotype-specific gene clusters in the toxigenic black mold Stachybotrys.</title>
        <authorList>
            <person name="Semeiks J."/>
            <person name="Borek D."/>
            <person name="Otwinowski Z."/>
            <person name="Grishin N.V."/>
        </authorList>
    </citation>
    <scope>NUCLEOTIDE SEQUENCE [LARGE SCALE GENOMIC DNA]</scope>
    <source>
        <strain evidence="3">CBS 109288 / IBT 7711</strain>
    </source>
</reference>
<accession>A0A084B514</accession>
<dbReference type="HOGENOM" id="CLU_2067127_0_0_1"/>
<organism evidence="2 3">
    <name type="scientific">Stachybotrys chartarum (strain CBS 109288 / IBT 7711)</name>
    <name type="common">Toxic black mold</name>
    <name type="synonym">Stilbospora chartarum</name>
    <dbReference type="NCBI Taxonomy" id="1280523"/>
    <lineage>
        <taxon>Eukaryota</taxon>
        <taxon>Fungi</taxon>
        <taxon>Dikarya</taxon>
        <taxon>Ascomycota</taxon>
        <taxon>Pezizomycotina</taxon>
        <taxon>Sordariomycetes</taxon>
        <taxon>Hypocreomycetidae</taxon>
        <taxon>Hypocreales</taxon>
        <taxon>Stachybotryaceae</taxon>
        <taxon>Stachybotrys</taxon>
    </lineage>
</organism>
<feature type="compositionally biased region" description="Polar residues" evidence="1">
    <location>
        <begin position="71"/>
        <end position="94"/>
    </location>
</feature>
<dbReference type="Proteomes" id="UP000028045">
    <property type="component" value="Unassembled WGS sequence"/>
</dbReference>
<name>A0A084B514_STACB</name>
<evidence type="ECO:0000256" key="1">
    <source>
        <dbReference type="SAM" id="MobiDB-lite"/>
    </source>
</evidence>
<dbReference type="AlphaFoldDB" id="A0A084B514"/>